<proteinExistence type="predicted"/>
<dbReference type="Pfam" id="PF13349">
    <property type="entry name" value="DUF4097"/>
    <property type="match status" value="1"/>
</dbReference>
<evidence type="ECO:0000313" key="3">
    <source>
        <dbReference type="EMBL" id="MFC6868286.1"/>
    </source>
</evidence>
<sequence length="334" mass="33691">MTESNEPNDAGQEQPEGTGAEHPDSAGAEQPDSAGAEHPELVRTQEFPTDGPVELDLSMTTGRIDVLLTDTTSDTTAVELRHDTASGSPWTQGIASTLSWLSEQFRDQLGPELAGSASDAIEQTRIDMLGGRLVVRAPKQLPLRHIPLALTIRAPAGSQLEIKTGSARVAVTGTAGRATLHTSSGDIALERATSAVTIRTGSGGVSLGPTASGLHIRTGGGDVRAADTRGSATIVTGTGSVYVAATEGELVVRSGSGDVTVANAGAGSVNVRTGSGAVRVGVRSGVHAEVDVTSGSGTVSSELDVADAPPEEDVPLHIRASTGSGNAVIASAVA</sequence>
<dbReference type="EMBL" id="JBHSXX010000001">
    <property type="protein sequence ID" value="MFC6868286.1"/>
    <property type="molecule type" value="Genomic_DNA"/>
</dbReference>
<dbReference type="InterPro" id="IPR025164">
    <property type="entry name" value="Toastrack_DUF4097"/>
</dbReference>
<dbReference type="Gene3D" id="2.160.20.120">
    <property type="match status" value="1"/>
</dbReference>
<dbReference type="RefSeq" id="WP_345398264.1">
    <property type="nucleotide sequence ID" value="NZ_BAABLA010000028.1"/>
</dbReference>
<protein>
    <submittedName>
        <fullName evidence="3">DUF4097 domain-containing protein</fullName>
    </submittedName>
</protein>
<feature type="region of interest" description="Disordered" evidence="1">
    <location>
        <begin position="1"/>
        <end position="53"/>
    </location>
</feature>
<feature type="domain" description="DUF4097" evidence="2">
    <location>
        <begin position="151"/>
        <end position="303"/>
    </location>
</feature>
<comment type="caution">
    <text evidence="3">The sequence shown here is derived from an EMBL/GenBank/DDBJ whole genome shotgun (WGS) entry which is preliminary data.</text>
</comment>
<evidence type="ECO:0000256" key="1">
    <source>
        <dbReference type="SAM" id="MobiDB-lite"/>
    </source>
</evidence>
<gene>
    <name evidence="3" type="ORF">ACFQGD_14175</name>
</gene>
<evidence type="ECO:0000313" key="4">
    <source>
        <dbReference type="Proteomes" id="UP001596337"/>
    </source>
</evidence>
<name>A0ABW2BYW5_9PSEU</name>
<organism evidence="3 4">
    <name type="scientific">Haloechinothrix salitolerans</name>
    <dbReference type="NCBI Taxonomy" id="926830"/>
    <lineage>
        <taxon>Bacteria</taxon>
        <taxon>Bacillati</taxon>
        <taxon>Actinomycetota</taxon>
        <taxon>Actinomycetes</taxon>
        <taxon>Pseudonocardiales</taxon>
        <taxon>Pseudonocardiaceae</taxon>
        <taxon>Haloechinothrix</taxon>
    </lineage>
</organism>
<evidence type="ECO:0000259" key="2">
    <source>
        <dbReference type="Pfam" id="PF13349"/>
    </source>
</evidence>
<keyword evidence="4" id="KW-1185">Reference proteome</keyword>
<dbReference type="Proteomes" id="UP001596337">
    <property type="component" value="Unassembled WGS sequence"/>
</dbReference>
<reference evidence="4" key="1">
    <citation type="journal article" date="2019" name="Int. J. Syst. Evol. Microbiol.">
        <title>The Global Catalogue of Microorganisms (GCM) 10K type strain sequencing project: providing services to taxonomists for standard genome sequencing and annotation.</title>
        <authorList>
            <consortium name="The Broad Institute Genomics Platform"/>
            <consortium name="The Broad Institute Genome Sequencing Center for Infectious Disease"/>
            <person name="Wu L."/>
            <person name="Ma J."/>
        </authorList>
    </citation>
    <scope>NUCLEOTIDE SEQUENCE [LARGE SCALE GENOMIC DNA]</scope>
    <source>
        <strain evidence="4">KCTC 32255</strain>
    </source>
</reference>
<accession>A0ABW2BYW5</accession>
<dbReference type="PANTHER" id="PTHR34094:SF1">
    <property type="entry name" value="PROTEIN FAM185A"/>
    <property type="match status" value="1"/>
</dbReference>
<dbReference type="PANTHER" id="PTHR34094">
    <property type="match status" value="1"/>
</dbReference>